<evidence type="ECO:0000256" key="1">
    <source>
        <dbReference type="SAM" id="MobiDB-lite"/>
    </source>
</evidence>
<dbReference type="Proteomes" id="UP000324222">
    <property type="component" value="Unassembled WGS sequence"/>
</dbReference>
<gene>
    <name evidence="2" type="ORF">E2C01_055026</name>
</gene>
<protein>
    <submittedName>
        <fullName evidence="2">Uncharacterized protein</fullName>
    </submittedName>
</protein>
<comment type="caution">
    <text evidence="2">The sequence shown here is derived from an EMBL/GenBank/DDBJ whole genome shotgun (WGS) entry which is preliminary data.</text>
</comment>
<reference evidence="2 3" key="1">
    <citation type="submission" date="2019-05" db="EMBL/GenBank/DDBJ databases">
        <title>Another draft genome of Portunus trituberculatus and its Hox gene families provides insights of decapod evolution.</title>
        <authorList>
            <person name="Jeong J.-H."/>
            <person name="Song I."/>
            <person name="Kim S."/>
            <person name="Choi T."/>
            <person name="Kim D."/>
            <person name="Ryu S."/>
            <person name="Kim W."/>
        </authorList>
    </citation>
    <scope>NUCLEOTIDE SEQUENCE [LARGE SCALE GENOMIC DNA]</scope>
    <source>
        <tissue evidence="2">Muscle</tissue>
    </source>
</reference>
<keyword evidence="3" id="KW-1185">Reference proteome</keyword>
<sequence length="108" mass="11964">MSRDYSLHNREGIEESSASNQPLYMDRMQDSFCKGRYQRGQQAKGNKKLLKKGTPRGRSPSPQAGGRISPLKNTWNVPVTIDMQKHLCSGVQEISVGAPGSVSLIYII</sequence>
<dbReference type="AlphaFoldDB" id="A0A5B7GWI5"/>
<feature type="region of interest" description="Disordered" evidence="1">
    <location>
        <begin position="1"/>
        <end position="71"/>
    </location>
</feature>
<feature type="compositionally biased region" description="Basic and acidic residues" evidence="1">
    <location>
        <begin position="1"/>
        <end position="13"/>
    </location>
</feature>
<evidence type="ECO:0000313" key="3">
    <source>
        <dbReference type="Proteomes" id="UP000324222"/>
    </source>
</evidence>
<dbReference type="OrthoDB" id="549353at2759"/>
<feature type="compositionally biased region" description="Basic residues" evidence="1">
    <location>
        <begin position="45"/>
        <end position="55"/>
    </location>
</feature>
<evidence type="ECO:0000313" key="2">
    <source>
        <dbReference type="EMBL" id="MPC60964.1"/>
    </source>
</evidence>
<proteinExistence type="predicted"/>
<dbReference type="EMBL" id="VSRR010018079">
    <property type="protein sequence ID" value="MPC60964.1"/>
    <property type="molecule type" value="Genomic_DNA"/>
</dbReference>
<accession>A0A5B7GWI5</accession>
<organism evidence="2 3">
    <name type="scientific">Portunus trituberculatus</name>
    <name type="common">Swimming crab</name>
    <name type="synonym">Neptunus trituberculatus</name>
    <dbReference type="NCBI Taxonomy" id="210409"/>
    <lineage>
        <taxon>Eukaryota</taxon>
        <taxon>Metazoa</taxon>
        <taxon>Ecdysozoa</taxon>
        <taxon>Arthropoda</taxon>
        <taxon>Crustacea</taxon>
        <taxon>Multicrustacea</taxon>
        <taxon>Malacostraca</taxon>
        <taxon>Eumalacostraca</taxon>
        <taxon>Eucarida</taxon>
        <taxon>Decapoda</taxon>
        <taxon>Pleocyemata</taxon>
        <taxon>Brachyura</taxon>
        <taxon>Eubrachyura</taxon>
        <taxon>Portunoidea</taxon>
        <taxon>Portunidae</taxon>
        <taxon>Portuninae</taxon>
        <taxon>Portunus</taxon>
    </lineage>
</organism>
<name>A0A5B7GWI5_PORTR</name>